<proteinExistence type="predicted"/>
<sequence length="185" mass="20504">MPPKPPAPDEWDHLVAKMGALTLAVGTLEMAITAVVCRIVGKTEREIGIRTNSGWCKKFIEVAPASWPDQAREELAVRLKKIRRLYRRRNQMVHAALGRAGDDSISGVPAGSVVDLRTYGIGFTRRKGNTWTIGIVGKRLHLGEIDKLTEDVHSARVGLVPYMELADEIRHPPKPFPMPALGKRL</sequence>
<accession>A0A1M7URL1</accession>
<feature type="transmembrane region" description="Helical" evidence="1">
    <location>
        <begin position="20"/>
        <end position="41"/>
    </location>
</feature>
<dbReference type="AlphaFoldDB" id="A0A1M7URL1"/>
<evidence type="ECO:0000256" key="1">
    <source>
        <dbReference type="SAM" id="Phobius"/>
    </source>
</evidence>
<name>A0A1M7URL1_9BRAD</name>
<dbReference type="RefSeq" id="WP_156898812.1">
    <property type="nucleotide sequence ID" value="NZ_LT670849.1"/>
</dbReference>
<keyword evidence="3" id="KW-1185">Reference proteome</keyword>
<evidence type="ECO:0000313" key="3">
    <source>
        <dbReference type="Proteomes" id="UP000184096"/>
    </source>
</evidence>
<gene>
    <name evidence="2" type="ORF">SAMN05444170_6329</name>
</gene>
<dbReference type="EMBL" id="LT670849">
    <property type="protein sequence ID" value="SHN85526.1"/>
    <property type="molecule type" value="Genomic_DNA"/>
</dbReference>
<keyword evidence="1" id="KW-0812">Transmembrane</keyword>
<protein>
    <submittedName>
        <fullName evidence="2">Uncharacterized protein</fullName>
    </submittedName>
</protein>
<evidence type="ECO:0000313" key="2">
    <source>
        <dbReference type="EMBL" id="SHN85526.1"/>
    </source>
</evidence>
<keyword evidence="1" id="KW-1133">Transmembrane helix</keyword>
<dbReference type="Proteomes" id="UP000184096">
    <property type="component" value="Chromosome I"/>
</dbReference>
<organism evidence="2 3">
    <name type="scientific">Bradyrhizobium erythrophlei</name>
    <dbReference type="NCBI Taxonomy" id="1437360"/>
    <lineage>
        <taxon>Bacteria</taxon>
        <taxon>Pseudomonadati</taxon>
        <taxon>Pseudomonadota</taxon>
        <taxon>Alphaproteobacteria</taxon>
        <taxon>Hyphomicrobiales</taxon>
        <taxon>Nitrobacteraceae</taxon>
        <taxon>Bradyrhizobium</taxon>
    </lineage>
</organism>
<keyword evidence="1" id="KW-0472">Membrane</keyword>
<reference evidence="3" key="1">
    <citation type="submission" date="2016-11" db="EMBL/GenBank/DDBJ databases">
        <authorList>
            <person name="Varghese N."/>
            <person name="Submissions S."/>
        </authorList>
    </citation>
    <scope>NUCLEOTIDE SEQUENCE [LARGE SCALE GENOMIC DNA]</scope>
    <source>
        <strain evidence="3">GAS401</strain>
    </source>
</reference>